<proteinExistence type="predicted"/>
<name>A0ABX0IFE8_9ACTN</name>
<sequence>MELRPTAKTIVEQWLVSHGCDGLSNETGCGCGFDDLGDCGDLGASCVPSYSRFCAGCWELCPAASKTPEGEIGCYSPDGSICWTND</sequence>
<dbReference type="RefSeq" id="WP_166338412.1">
    <property type="nucleotide sequence ID" value="NZ_WPCR01000002.1"/>
</dbReference>
<reference evidence="1 2" key="1">
    <citation type="submission" date="2019-11" db="EMBL/GenBank/DDBJ databases">
        <title>Eggerthellaceae novel genus isolated from the rectal contents of marmort.</title>
        <authorList>
            <person name="Zhang G."/>
        </authorList>
    </citation>
    <scope>NUCLEOTIDE SEQUENCE [LARGE SCALE GENOMIC DNA]</scope>
    <source>
        <strain evidence="2">zg-886</strain>
    </source>
</reference>
<accession>A0ABX0IFE8</accession>
<protein>
    <submittedName>
        <fullName evidence="1">Uncharacterized protein</fullName>
    </submittedName>
</protein>
<keyword evidence="2" id="KW-1185">Reference proteome</keyword>
<evidence type="ECO:0000313" key="1">
    <source>
        <dbReference type="EMBL" id="NHM13504.1"/>
    </source>
</evidence>
<organism evidence="1 2">
    <name type="scientific">Xiamenia xianingshaonis</name>
    <dbReference type="NCBI Taxonomy" id="2682776"/>
    <lineage>
        <taxon>Bacteria</taxon>
        <taxon>Bacillati</taxon>
        <taxon>Actinomycetota</taxon>
        <taxon>Coriobacteriia</taxon>
        <taxon>Eggerthellales</taxon>
        <taxon>Eggerthellaceae</taxon>
        <taxon>Xiamenia</taxon>
    </lineage>
</organism>
<comment type="caution">
    <text evidence="1">The sequence shown here is derived from an EMBL/GenBank/DDBJ whole genome shotgun (WGS) entry which is preliminary data.</text>
</comment>
<dbReference type="Proteomes" id="UP000636394">
    <property type="component" value="Unassembled WGS sequence"/>
</dbReference>
<dbReference type="EMBL" id="WPCR01000002">
    <property type="protein sequence ID" value="NHM13504.1"/>
    <property type="molecule type" value="Genomic_DNA"/>
</dbReference>
<gene>
    <name evidence="1" type="ORF">GMI68_01745</name>
</gene>
<evidence type="ECO:0000313" key="2">
    <source>
        <dbReference type="Proteomes" id="UP000636394"/>
    </source>
</evidence>